<evidence type="ECO:0000313" key="3">
    <source>
        <dbReference type="EMBL" id="CAJ0943667.1"/>
    </source>
</evidence>
<gene>
    <name evidence="3" type="ORF">RIMI_LOCUS10077592</name>
</gene>
<dbReference type="Proteomes" id="UP001176940">
    <property type="component" value="Unassembled WGS sequence"/>
</dbReference>
<dbReference type="EMBL" id="CAUEEQ010021495">
    <property type="protein sequence ID" value="CAJ0943667.1"/>
    <property type="molecule type" value="Genomic_DNA"/>
</dbReference>
<keyword evidence="2" id="KW-1133">Transmembrane helix</keyword>
<feature type="region of interest" description="Disordered" evidence="1">
    <location>
        <begin position="1"/>
        <end position="23"/>
    </location>
</feature>
<dbReference type="PANTHER" id="PTHR12019">
    <property type="entry name" value="LAMINA-ASSOCIATED POLYPEPTIDE THYMOPOIETIN"/>
    <property type="match status" value="1"/>
</dbReference>
<feature type="transmembrane region" description="Helical" evidence="2">
    <location>
        <begin position="311"/>
        <end position="332"/>
    </location>
</feature>
<evidence type="ECO:0000313" key="4">
    <source>
        <dbReference type="Proteomes" id="UP001176940"/>
    </source>
</evidence>
<sequence>MGKRTCVIVPHHHSDASSPHRHREVQRIQQAPLHMTGSRCMRLQIVPSTGGEQRSRAQRWRTDSGRYRYTKRLSNDHDQRYDLAVIVGNIGGLSTALQNAVDKPLMPTNVEFFQFKSCQVDYQVTENFKHSNALRSVSEFTDLSRRTPKKQLISEKVIDVQSVGHTDPSDLLNTAVIEDAGNLSEHPLETPNKTRQLKITKFVTPIKKQGRYLPSTCGDNFPLVIEKTFTEEKREGRDILKDMFPYESSTPTGISASCRRPIKGAAGRPFSVKDFKDYKLDESYSTKYISKYHPVIEEKPTKGKSERSIPIWIKLLILLILAVLSFLVYQAMESNEGNPIMKWFQGNQNLSKDEN</sequence>
<dbReference type="InterPro" id="IPR051656">
    <property type="entry name" value="LEM_domain"/>
</dbReference>
<keyword evidence="2" id="KW-0472">Membrane</keyword>
<evidence type="ECO:0000256" key="1">
    <source>
        <dbReference type="SAM" id="MobiDB-lite"/>
    </source>
</evidence>
<protein>
    <submittedName>
        <fullName evidence="3">Uncharacterized protein</fullName>
    </submittedName>
</protein>
<keyword evidence="2" id="KW-0812">Transmembrane</keyword>
<reference evidence="3" key="1">
    <citation type="submission" date="2023-07" db="EMBL/GenBank/DDBJ databases">
        <authorList>
            <person name="Stuckert A."/>
        </authorList>
    </citation>
    <scope>NUCLEOTIDE SEQUENCE</scope>
</reference>
<accession>A0ABN9LNR7</accession>
<name>A0ABN9LNR7_9NEOB</name>
<keyword evidence="4" id="KW-1185">Reference proteome</keyword>
<dbReference type="PANTHER" id="PTHR12019:SF9">
    <property type="entry name" value="THYMOPOIETIN"/>
    <property type="match status" value="1"/>
</dbReference>
<evidence type="ECO:0000256" key="2">
    <source>
        <dbReference type="SAM" id="Phobius"/>
    </source>
</evidence>
<comment type="caution">
    <text evidence="3">The sequence shown here is derived from an EMBL/GenBank/DDBJ whole genome shotgun (WGS) entry which is preliminary data.</text>
</comment>
<organism evidence="3 4">
    <name type="scientific">Ranitomeya imitator</name>
    <name type="common">mimic poison frog</name>
    <dbReference type="NCBI Taxonomy" id="111125"/>
    <lineage>
        <taxon>Eukaryota</taxon>
        <taxon>Metazoa</taxon>
        <taxon>Chordata</taxon>
        <taxon>Craniata</taxon>
        <taxon>Vertebrata</taxon>
        <taxon>Euteleostomi</taxon>
        <taxon>Amphibia</taxon>
        <taxon>Batrachia</taxon>
        <taxon>Anura</taxon>
        <taxon>Neobatrachia</taxon>
        <taxon>Hyloidea</taxon>
        <taxon>Dendrobatidae</taxon>
        <taxon>Dendrobatinae</taxon>
        <taxon>Ranitomeya</taxon>
    </lineage>
</organism>
<proteinExistence type="predicted"/>